<dbReference type="Pfam" id="PF13087">
    <property type="entry name" value="AAA_12"/>
    <property type="match status" value="1"/>
</dbReference>
<dbReference type="InterPro" id="IPR041677">
    <property type="entry name" value="DNA2/NAM7_AAA_11"/>
</dbReference>
<dbReference type="Gene3D" id="3.40.50.300">
    <property type="entry name" value="P-loop containing nucleotide triphosphate hydrolases"/>
    <property type="match status" value="3"/>
</dbReference>
<dbReference type="InterPro" id="IPR049468">
    <property type="entry name" value="Restrct_endonuc-II-like_dom"/>
</dbReference>
<feature type="domain" description="Restriction endonuclease type II-like" evidence="4">
    <location>
        <begin position="1579"/>
        <end position="1675"/>
    </location>
</feature>
<feature type="domain" description="DNA2/NAM7 helicase-like C-terminal" evidence="3">
    <location>
        <begin position="1384"/>
        <end position="1532"/>
    </location>
</feature>
<dbReference type="RefSeq" id="WP_176533730.1">
    <property type="nucleotide sequence ID" value="NZ_CP088022.1"/>
</dbReference>
<dbReference type="InterPro" id="IPR011335">
    <property type="entry name" value="Restrct_endonuc-II-like"/>
</dbReference>
<dbReference type="GO" id="GO:0032784">
    <property type="term" value="P:regulation of DNA-templated transcription elongation"/>
    <property type="evidence" value="ECO:0007669"/>
    <property type="project" value="InterPro"/>
</dbReference>
<evidence type="ECO:0000313" key="5">
    <source>
        <dbReference type="EMBL" id="NVL10627.1"/>
    </source>
</evidence>
<dbReference type="InterPro" id="IPR027417">
    <property type="entry name" value="P-loop_NTPase"/>
</dbReference>
<comment type="caution">
    <text evidence="5">The sequence shown here is derived from an EMBL/GenBank/DDBJ whole genome shotgun (WGS) entry which is preliminary data.</text>
</comment>
<dbReference type="Gene3D" id="3.40.960.10">
    <property type="entry name" value="VSR Endonuclease"/>
    <property type="match status" value="1"/>
</dbReference>
<dbReference type="Gene3D" id="3.10.50.30">
    <property type="entry name" value="Transcription elongation factor, GreA/GreB, C-terminal domain"/>
    <property type="match status" value="1"/>
</dbReference>
<gene>
    <name evidence="5" type="ORF">HU230_34245</name>
</gene>
<dbReference type="Pfam" id="PF01272">
    <property type="entry name" value="GreA_GreB"/>
    <property type="match status" value="1"/>
</dbReference>
<sequence length="1823" mass="201550">MKVSSNMKPGSESLDTLIRARIENLRPKLLDLSRRNPLISTKLGPRSNAHLRTVDELPDVLFFELCNGQELELIPLPPLEGDPRDEQADAFREALINARLTDDDYVVAMEAVDRDGDDYLDKTRTAERALKDRVRQQLGMPPRVQKSEINLTQHAKNNGILPSYDLPAVEAEHADGRHTDDKIQTLLLPSDLERKLNAIMSKSRTWLQETGMNVLHVAFGFLEWSEDDRGESSFAPLILLQVEIKRVRTAQGPKYFIAGMGDVPELNAVLTEKLSLEFSIEMPRFDGTSVEAYLADVGSVLPKNRKWRVRRQVAIGVFPSARMAMYHDLDPSQPGFPQNDVVQSLLAGSEAAGASPFADEYEVDKPDIEAKVPCLVMDADSSQFSVLVDIADDRNLAVEGPPGTGKSQTIVNAIAGALAANKKVLFVAEKLAALNVVKSRLEAVGLGEFLLPLQAEKSTREQVIESIRARLDMQQSQAIRGYDTKIDEFRRVRQELADYIDLLTTEFGQSGLTVHAILGKSIATSDRLTGISNEALERCKLRSETQTASGLSGLVQVGLQIEKAHAEVLVSGLAWKDTQLVNPDRFTVEEVCALAAKASNEARALSIALEALQPWGLENQIRSSLEALREFLPACTEHLQMHSPELVRQVLAEGKASQLASFLKECDDLNATEDRLASELAEEPGAAALKKIRRLEEICVRATLSSISEGELAQEAQSHRASANTARGIAAKLLPLVSAHEAAKSWSLDDIGRAHALCREVGREALAMRTGKHSQEDAHFHLRRLCEEGQQLQSLRTSLSEKISLSADVSPGSLVACVSTFRSAGTFSFLSSKYREAKRLFRSISRSSRFSKAEAIQSLDEFLSFQRRSAEFNTQADASGLFGFYYRGLDTHFEPFVRLARFLEGISGEFGGPEHISLRGLLRDGPLSQLDLFPAIPATGISISFASLDERIAAAEQDAARIDHAIGEIEQVADVIRNREVGLAEIRDVRLRLEKLISQRRGLDDHQQARELLGERFAGHKTQSEHLGALSKWAQSTENHASLLRNVLFRGDPLAASQAISAALSSEDKLTTTLAKLAEIAKIEADAFTRDRSLSEAAEALEQASLDGSGLFAFATFATALTDAGPEGILPLVQERQRHGSLIGLGSQVEALAIRQLAKAVYAQLGRKLSRYRGARLDELRATLVEKDRELIQLSRKQLRATVQATARPPMGNGIGRKSTWTNMSLIENEINKKQRFIPVRDLTQRAGEALIELKPCWMMSPLAVAQYVPKGSIQFDLCIIDEASQMPPESAIGALLRCSQAVVVGDTNQLPPSSFFKTVIDDEEADEDEAVSNESILEMANGSFRPARRLRWHYRSRHSGLIKFSNRLVYDDSLIVFPSPTEAIAHMGVESRNVKGRYKAGTNPVEAKAMIDAIVEFMQTDPDRSLGVVTLNQKQRDLIIEEFEYAVANSRSVQKYVDAWRERNDGLEEFFIKNLENVQGDERDVIFIGTVYGAEEPGARVMQRFGPINGLAGKRRLNVLFTRAKQKIVTFSSMTAGDIEAEENSNAGAHMLKRWLEYSASGVLDSGETTEREPDSDFELFVIEQIKAMGCTPVPQVGVAGYFVDIGVRHPDWPHGFVLGVECDGASYHSAKSARDRDRLRQEILQGLGWRLHRIWSTDWFNSPRQEAEKLRKAVIDQLSALKRREKEFLRTPQPGATSPEIRLKPERRASDVLSDSRPIIVAPSDAKQPSSNNDRRVEVGDTVKFRYLTDDKRTINVTISKAQSDTSRGIIHHLTPVATALLGAEEGDEVEVLVGSYIRPAIIERISKGNPESNISAGHGL</sequence>
<organism evidence="5">
    <name type="scientific">Bradyrhizobium quebecense</name>
    <dbReference type="NCBI Taxonomy" id="2748629"/>
    <lineage>
        <taxon>Bacteria</taxon>
        <taxon>Pseudomonadati</taxon>
        <taxon>Pseudomonadota</taxon>
        <taxon>Alphaproteobacteria</taxon>
        <taxon>Hyphomicrobiales</taxon>
        <taxon>Nitrobacteraceae</taxon>
        <taxon>Bradyrhizobium</taxon>
    </lineage>
</organism>
<name>A0A973WTE2_9BRAD</name>
<dbReference type="EMBL" id="JABWSX010000001">
    <property type="protein sequence ID" value="NVL10627.1"/>
    <property type="molecule type" value="Genomic_DNA"/>
</dbReference>
<proteinExistence type="predicted"/>
<dbReference type="SUPFAM" id="SSF52540">
    <property type="entry name" value="P-loop containing nucleoside triphosphate hydrolases"/>
    <property type="match status" value="1"/>
</dbReference>
<dbReference type="InterPro" id="IPR045055">
    <property type="entry name" value="DNA2/NAM7-like"/>
</dbReference>
<reference evidence="5" key="1">
    <citation type="submission" date="2020-06" db="EMBL/GenBank/DDBJ databases">
        <title>Whole Genome Sequence of Bradyrhizobium sp. Strain 66S1MB.</title>
        <authorList>
            <person name="Bromfield E."/>
            <person name="Cloutier S."/>
        </authorList>
    </citation>
    <scope>NUCLEOTIDE SEQUENCE</scope>
    <source>
        <strain evidence="5">66S1MB</strain>
    </source>
</reference>
<dbReference type="SUPFAM" id="SSF54534">
    <property type="entry name" value="FKBP-like"/>
    <property type="match status" value="1"/>
</dbReference>
<feature type="domain" description="DNA2/NAM7 helicase helicase" evidence="2">
    <location>
        <begin position="1274"/>
        <end position="1313"/>
    </location>
</feature>
<evidence type="ECO:0000259" key="2">
    <source>
        <dbReference type="Pfam" id="PF13086"/>
    </source>
</evidence>
<protein>
    <submittedName>
        <fullName evidence="5">DUF4011 domain-containing protein</fullName>
    </submittedName>
</protein>
<dbReference type="GO" id="GO:0004386">
    <property type="term" value="F:helicase activity"/>
    <property type="evidence" value="ECO:0007669"/>
    <property type="project" value="InterPro"/>
</dbReference>
<dbReference type="InterPro" id="IPR047187">
    <property type="entry name" value="SF1_C_Upf1"/>
</dbReference>
<evidence type="ECO:0000259" key="4">
    <source>
        <dbReference type="Pfam" id="PF18741"/>
    </source>
</evidence>
<dbReference type="Pfam" id="PF13195">
    <property type="entry name" value="DUF4011"/>
    <property type="match status" value="1"/>
</dbReference>
<dbReference type="InterPro" id="IPR025103">
    <property type="entry name" value="DUF4011"/>
</dbReference>
<evidence type="ECO:0000259" key="1">
    <source>
        <dbReference type="Pfam" id="PF01272"/>
    </source>
</evidence>
<feature type="domain" description="Transcription elongation factor GreA/GreB C-terminal" evidence="1">
    <location>
        <begin position="1737"/>
        <end position="1797"/>
    </location>
</feature>
<dbReference type="PANTHER" id="PTHR10887:SF495">
    <property type="entry name" value="HELICASE SENATAXIN ISOFORM X1-RELATED"/>
    <property type="match status" value="1"/>
</dbReference>
<evidence type="ECO:0000259" key="3">
    <source>
        <dbReference type="Pfam" id="PF13087"/>
    </source>
</evidence>
<dbReference type="InterPro" id="IPR036953">
    <property type="entry name" value="GreA/GreB_C_sf"/>
</dbReference>
<dbReference type="SUPFAM" id="SSF52980">
    <property type="entry name" value="Restriction endonuclease-like"/>
    <property type="match status" value="1"/>
</dbReference>
<dbReference type="GO" id="GO:0003677">
    <property type="term" value="F:DNA binding"/>
    <property type="evidence" value="ECO:0007669"/>
    <property type="project" value="InterPro"/>
</dbReference>
<dbReference type="FunFam" id="3.40.960.10:FF:000002">
    <property type="entry name" value="DNA helicase related protein"/>
    <property type="match status" value="1"/>
</dbReference>
<dbReference type="Pfam" id="PF13086">
    <property type="entry name" value="AAA_11"/>
    <property type="match status" value="1"/>
</dbReference>
<accession>A0A973WTE2</accession>
<dbReference type="PANTHER" id="PTHR10887">
    <property type="entry name" value="DNA2/NAM7 HELICASE FAMILY"/>
    <property type="match status" value="1"/>
</dbReference>
<dbReference type="Pfam" id="PF18741">
    <property type="entry name" value="MTES_1575"/>
    <property type="match status" value="1"/>
</dbReference>
<dbReference type="InterPro" id="IPR001437">
    <property type="entry name" value="Tscrpt_elong_fac_GreA/B_C"/>
</dbReference>
<dbReference type="InterPro" id="IPR041679">
    <property type="entry name" value="DNA2/NAM7-like_C"/>
</dbReference>
<dbReference type="CDD" id="cd18808">
    <property type="entry name" value="SF1_C_Upf1"/>
    <property type="match status" value="1"/>
</dbReference>